<accession>A0A0D8B9A4</accession>
<keyword evidence="1" id="KW-0597">Phosphoprotein</keyword>
<dbReference type="PANTHER" id="PTHR44520:SF2">
    <property type="entry name" value="RESPONSE REGULATOR RCP1"/>
    <property type="match status" value="1"/>
</dbReference>
<dbReference type="PANTHER" id="PTHR44520">
    <property type="entry name" value="RESPONSE REGULATOR RCP1-RELATED"/>
    <property type="match status" value="1"/>
</dbReference>
<reference evidence="4" key="1">
    <citation type="submission" date="2015-02" db="EMBL/GenBank/DDBJ databases">
        <title>Draft Genome of Frankia sp. CpI1-S.</title>
        <authorList>
            <person name="Oshone R.T."/>
            <person name="Ngom M."/>
            <person name="Ghodhbane-Gtari F."/>
            <person name="Gtari M."/>
            <person name="Morris K."/>
            <person name="Thomas K."/>
            <person name="Sen A."/>
            <person name="Tisa L.S."/>
        </authorList>
    </citation>
    <scope>NUCLEOTIDE SEQUENCE [LARGE SCALE GENOMIC DNA]</scope>
    <source>
        <strain evidence="4">CpI1-S</strain>
    </source>
</reference>
<proteinExistence type="predicted"/>
<dbReference type="InterPro" id="IPR052893">
    <property type="entry name" value="TCS_response_regulator"/>
</dbReference>
<dbReference type="AlphaFoldDB" id="A0A0D8B9A4"/>
<name>A0A0D8B9A4_9ACTN</name>
<sequence length="152" mass="16437">MPDSAPTEVLLVEDDPGDALMIQVALLDQGVPAQLRVAADGVAAMTYLRTLGAGRMARRPDLILLDLNLPRRDGREVLAELKADVDLRSIPVVVLTASAAAADVAACYDLQANAFVTKPANLDQFAEVVRRIDEFFLTEVRLPPTDQKARNS</sequence>
<dbReference type="SMART" id="SM00448">
    <property type="entry name" value="REC"/>
    <property type="match status" value="1"/>
</dbReference>
<dbReference type="Gene3D" id="3.40.50.2300">
    <property type="match status" value="1"/>
</dbReference>
<evidence type="ECO:0000313" key="3">
    <source>
        <dbReference type="EMBL" id="KJE19962.1"/>
    </source>
</evidence>
<dbReference type="InterPro" id="IPR011006">
    <property type="entry name" value="CheY-like_superfamily"/>
</dbReference>
<dbReference type="CDD" id="cd17557">
    <property type="entry name" value="REC_Rcp-like"/>
    <property type="match status" value="1"/>
</dbReference>
<reference evidence="3 4" key="2">
    <citation type="journal article" date="2016" name="Genome Announc.">
        <title>Permanent Draft Genome Sequences for Two Variants of Frankia sp. Strain CpI1, the First Frankia Strain Isolated from Root Nodules of Comptonia peregrina.</title>
        <authorList>
            <person name="Oshone R."/>
            <person name="Hurst S.G.IV."/>
            <person name="Abebe-Akele F."/>
            <person name="Simpson S."/>
            <person name="Morris K."/>
            <person name="Thomas W.K."/>
            <person name="Tisa L.S."/>
        </authorList>
    </citation>
    <scope>NUCLEOTIDE SEQUENCE [LARGE SCALE GENOMIC DNA]</scope>
    <source>
        <strain evidence="4">CpI1-S</strain>
    </source>
</reference>
<dbReference type="PROSITE" id="PS50110">
    <property type="entry name" value="RESPONSE_REGULATORY"/>
    <property type="match status" value="1"/>
</dbReference>
<dbReference type="PATRIC" id="fig|1502723.3.peg.6393"/>
<dbReference type="EMBL" id="JYFN01000077">
    <property type="protein sequence ID" value="KJE19962.1"/>
    <property type="molecule type" value="Genomic_DNA"/>
</dbReference>
<dbReference type="GO" id="GO:0000160">
    <property type="term" value="P:phosphorelay signal transduction system"/>
    <property type="evidence" value="ECO:0007669"/>
    <property type="project" value="InterPro"/>
</dbReference>
<dbReference type="OrthoDB" id="9793549at2"/>
<dbReference type="RefSeq" id="WP_044888205.1">
    <property type="nucleotide sequence ID" value="NZ_JYFN01000077.1"/>
</dbReference>
<dbReference type="Pfam" id="PF00072">
    <property type="entry name" value="Response_reg"/>
    <property type="match status" value="1"/>
</dbReference>
<dbReference type="SUPFAM" id="SSF52172">
    <property type="entry name" value="CheY-like"/>
    <property type="match status" value="1"/>
</dbReference>
<keyword evidence="4" id="KW-1185">Reference proteome</keyword>
<feature type="modified residue" description="4-aspartylphosphate" evidence="1">
    <location>
        <position position="66"/>
    </location>
</feature>
<evidence type="ECO:0000256" key="1">
    <source>
        <dbReference type="PROSITE-ProRule" id="PRU00169"/>
    </source>
</evidence>
<evidence type="ECO:0000313" key="4">
    <source>
        <dbReference type="Proteomes" id="UP000032545"/>
    </source>
</evidence>
<dbReference type="Proteomes" id="UP000032545">
    <property type="component" value="Unassembled WGS sequence"/>
</dbReference>
<comment type="caution">
    <text evidence="3">The sequence shown here is derived from an EMBL/GenBank/DDBJ whole genome shotgun (WGS) entry which is preliminary data.</text>
</comment>
<feature type="domain" description="Response regulatory" evidence="2">
    <location>
        <begin position="8"/>
        <end position="133"/>
    </location>
</feature>
<gene>
    <name evidence="3" type="ORF">FF36_05771</name>
</gene>
<organism evidence="3 4">
    <name type="scientific">Frankia torreyi</name>
    <dbReference type="NCBI Taxonomy" id="1856"/>
    <lineage>
        <taxon>Bacteria</taxon>
        <taxon>Bacillati</taxon>
        <taxon>Actinomycetota</taxon>
        <taxon>Actinomycetes</taxon>
        <taxon>Frankiales</taxon>
        <taxon>Frankiaceae</taxon>
        <taxon>Frankia</taxon>
    </lineage>
</organism>
<dbReference type="InterPro" id="IPR001789">
    <property type="entry name" value="Sig_transdc_resp-reg_receiver"/>
</dbReference>
<evidence type="ECO:0000259" key="2">
    <source>
        <dbReference type="PROSITE" id="PS50110"/>
    </source>
</evidence>
<protein>
    <submittedName>
        <fullName evidence="3">Response regulator receiver domain protein</fullName>
    </submittedName>
</protein>